<name>A0A919VSC7_9ACTN</name>
<dbReference type="Proteomes" id="UP000680865">
    <property type="component" value="Unassembled WGS sequence"/>
</dbReference>
<reference evidence="2" key="1">
    <citation type="submission" date="2021-03" db="EMBL/GenBank/DDBJ databases">
        <title>Whole genome shotgun sequence of Actinoplanes consettensis NBRC 14913.</title>
        <authorList>
            <person name="Komaki H."/>
            <person name="Tamura T."/>
        </authorList>
    </citation>
    <scope>NUCLEOTIDE SEQUENCE</scope>
    <source>
        <strain evidence="2">NBRC 14913</strain>
    </source>
</reference>
<comment type="caution">
    <text evidence="2">The sequence shown here is derived from an EMBL/GenBank/DDBJ whole genome shotgun (WGS) entry which is preliminary data.</text>
</comment>
<accession>A0A919VSC7</accession>
<evidence type="ECO:0000313" key="3">
    <source>
        <dbReference type="Proteomes" id="UP000680865"/>
    </source>
</evidence>
<proteinExistence type="predicted"/>
<sequence length="157" mass="16328">MLMVRALALAVVVLGGCTSPLSSFRPAAFDSCQALEGGLRQAAKASVFWFSKRRSLDIPGGSGGSRALLLLVDLAGSPRVVSRYEADRGNLVAAGNGAGTFDLRPAGSPVDGHLPVHHHPATNPLPTRRQDRSPASCGGLLASSLSTMEELTWLPNA</sequence>
<protein>
    <recommendedName>
        <fullName evidence="4">Lipoprotein</fullName>
    </recommendedName>
</protein>
<dbReference type="AlphaFoldDB" id="A0A919VSC7"/>
<evidence type="ECO:0008006" key="4">
    <source>
        <dbReference type="Google" id="ProtNLM"/>
    </source>
</evidence>
<organism evidence="2 3">
    <name type="scientific">Winogradskya consettensis</name>
    <dbReference type="NCBI Taxonomy" id="113560"/>
    <lineage>
        <taxon>Bacteria</taxon>
        <taxon>Bacillati</taxon>
        <taxon>Actinomycetota</taxon>
        <taxon>Actinomycetes</taxon>
        <taxon>Micromonosporales</taxon>
        <taxon>Micromonosporaceae</taxon>
        <taxon>Winogradskya</taxon>
    </lineage>
</organism>
<evidence type="ECO:0000313" key="2">
    <source>
        <dbReference type="EMBL" id="GIM74067.1"/>
    </source>
</evidence>
<dbReference type="PROSITE" id="PS51257">
    <property type="entry name" value="PROKAR_LIPOPROTEIN"/>
    <property type="match status" value="1"/>
</dbReference>
<evidence type="ECO:0000256" key="1">
    <source>
        <dbReference type="SAM" id="MobiDB-lite"/>
    </source>
</evidence>
<dbReference type="EMBL" id="BOQP01000018">
    <property type="protein sequence ID" value="GIM74067.1"/>
    <property type="molecule type" value="Genomic_DNA"/>
</dbReference>
<feature type="region of interest" description="Disordered" evidence="1">
    <location>
        <begin position="107"/>
        <end position="139"/>
    </location>
</feature>
<keyword evidence="3" id="KW-1185">Reference proteome</keyword>
<gene>
    <name evidence="2" type="ORF">Aco04nite_38470</name>
</gene>